<name>A0A1M6R3A9_9FIRM</name>
<dbReference type="Proteomes" id="UP000184386">
    <property type="component" value="Unassembled WGS sequence"/>
</dbReference>
<dbReference type="RefSeq" id="WP_073275619.1">
    <property type="nucleotide sequence ID" value="NZ_FRAC01000010.1"/>
</dbReference>
<evidence type="ECO:0000313" key="2">
    <source>
        <dbReference type="EMBL" id="SHK26959.1"/>
    </source>
</evidence>
<gene>
    <name evidence="2" type="ORF">SAMN02745136_02136</name>
</gene>
<dbReference type="STRING" id="1121322.SAMN02745136_02136"/>
<dbReference type="EMBL" id="FRAC01000010">
    <property type="protein sequence ID" value="SHK26959.1"/>
    <property type="molecule type" value="Genomic_DNA"/>
</dbReference>
<dbReference type="InterPro" id="IPR013693">
    <property type="entry name" value="SpoIID/LytB_N"/>
</dbReference>
<proteinExistence type="predicted"/>
<dbReference type="AlphaFoldDB" id="A0A1M6R3A9"/>
<dbReference type="GO" id="GO:0030435">
    <property type="term" value="P:sporulation resulting in formation of a cellular spore"/>
    <property type="evidence" value="ECO:0007669"/>
    <property type="project" value="InterPro"/>
</dbReference>
<evidence type="ECO:0000313" key="3">
    <source>
        <dbReference type="Proteomes" id="UP000184386"/>
    </source>
</evidence>
<dbReference type="OrthoDB" id="9794671at2"/>
<dbReference type="Pfam" id="PF08486">
    <property type="entry name" value="SpoIID"/>
    <property type="match status" value="1"/>
</dbReference>
<reference evidence="2 3" key="1">
    <citation type="submission" date="2016-11" db="EMBL/GenBank/DDBJ databases">
        <authorList>
            <person name="Jaros S."/>
            <person name="Januszkiewicz K."/>
            <person name="Wedrychowicz H."/>
        </authorList>
    </citation>
    <scope>NUCLEOTIDE SEQUENCE [LARGE SCALE GENOMIC DNA]</scope>
    <source>
        <strain evidence="2 3">DSM 15929</strain>
    </source>
</reference>
<protein>
    <submittedName>
        <fullName evidence="2">Stage II sporulation protein D</fullName>
    </submittedName>
</protein>
<organism evidence="2 3">
    <name type="scientific">Anaerocolumna jejuensis DSM 15929</name>
    <dbReference type="NCBI Taxonomy" id="1121322"/>
    <lineage>
        <taxon>Bacteria</taxon>
        <taxon>Bacillati</taxon>
        <taxon>Bacillota</taxon>
        <taxon>Clostridia</taxon>
        <taxon>Lachnospirales</taxon>
        <taxon>Lachnospiraceae</taxon>
        <taxon>Anaerocolumna</taxon>
    </lineage>
</organism>
<dbReference type="PANTHER" id="PTHR30032:SF4">
    <property type="entry name" value="AMIDASE ENHANCER"/>
    <property type="match status" value="1"/>
</dbReference>
<evidence type="ECO:0000259" key="1">
    <source>
        <dbReference type="Pfam" id="PF08486"/>
    </source>
</evidence>
<dbReference type="GO" id="GO:0030288">
    <property type="term" value="C:outer membrane-bounded periplasmic space"/>
    <property type="evidence" value="ECO:0007669"/>
    <property type="project" value="TreeGrafter"/>
</dbReference>
<dbReference type="InterPro" id="IPR051922">
    <property type="entry name" value="Bact_Sporulation_Assoc"/>
</dbReference>
<dbReference type="InterPro" id="IPR013486">
    <property type="entry name" value="SpoIID/LytB"/>
</dbReference>
<dbReference type="NCBIfam" id="TIGR02669">
    <property type="entry name" value="SpoIID_LytB"/>
    <property type="match status" value="1"/>
</dbReference>
<keyword evidence="3" id="KW-1185">Reference proteome</keyword>
<feature type="domain" description="Sporulation stage II protein D amidase enhancer LytB N-terminal" evidence="1">
    <location>
        <begin position="451"/>
        <end position="542"/>
    </location>
</feature>
<accession>A0A1M6R3A9</accession>
<dbReference type="PANTHER" id="PTHR30032">
    <property type="entry name" value="N-ACETYLMURAMOYL-L-ALANINE AMIDASE-RELATED"/>
    <property type="match status" value="1"/>
</dbReference>
<sequence length="801" mass="88214">MKKKLWLLGICVTALIIIFAVSVIKKSGDGFRDSDDKRIQIDEPAGKGETMKGEEAVRLLSYLGIDGDKLTGGKKAADKLTYGKARSYLELIAKALDLKEKDITDKLSFSLLTEEEDKGMPTALFLDFYNALVNSLPKDSRPVTEQDLYILTSREEEGKGIAVTDQGDFSYKDTNSYEEFYKDGKLEAKEKAEPHPFKADAYTDTSVTALVKGKEIVYIKEASAGETLLSNLWIIQGKGSSVKAFINGITKEFKTEYPLSQAIGKTVCDITVKDKKIIKIIMKPDTISGKVLSAGKNTIEIQGYGKVTLEDNYRIYKVYDELSMEVTNSILVGYSTTDFVVAKGKIAAALIKAPIKAENIRVLIKTDNYRGLFHDKVVLTANKAFTVTAGKKVKEHKAGDKVTINPNNSLFKKGRIRLETKGGSGKITLLSVNRSGANPKYRGAIEVAREDEGLTIVNELSLEEYLYAVVPSEMPTSYNMEALKAQAVCARSYAYNQLMASGLSEYGAHVDDSVSYQVYNNLPENEQSILAVKDTYGKVLKYQGKVINAYYFSTSWGYTASINDVWAGDASAPYLAGKAQAVYDLVDQKAVYASSFHPDTVDYSTETAFRSFFDKPDYSTYDSEFPWYRWSVTMTKKELTQAINQSLGSRYAANPSFILTLTGGSVENKPVFESKAINSIGELKNIIVAAREKSGIVSKLYLIGTKATVSVQNEYNIRSLLAPLSSEIKRADGSPVSGLKLLPSAYIYFNKGENRITVKGGGYGHGVGMSQNGAKAMADSGKTFDIILKHYYTDVDIGFIY</sequence>